<name>A0A2T4BKY8_9HYPO</name>
<reference evidence="2" key="1">
    <citation type="submission" date="2016-07" db="EMBL/GenBank/DDBJ databases">
        <title>Multiple horizontal gene transfer events from other fungi enriched the ability of initially mycotrophic Trichoderma (Ascomycota) to feed on dead plant biomass.</title>
        <authorList>
            <consortium name="DOE Joint Genome Institute"/>
            <person name="Atanasova L."/>
            <person name="Chenthamara K."/>
            <person name="Zhang J."/>
            <person name="Grujic M."/>
            <person name="Henrissat B."/>
            <person name="Kuo A."/>
            <person name="Aerts A."/>
            <person name="Salamov A."/>
            <person name="Lipzen A."/>
            <person name="Labutti K."/>
            <person name="Barry K."/>
            <person name="Miao Y."/>
            <person name="Rahimi M.J."/>
            <person name="Shen Q."/>
            <person name="Grigoriev I.V."/>
            <person name="Kubicek C.P."/>
            <person name="Druzhinina I.S."/>
        </authorList>
    </citation>
    <scope>NUCLEOTIDE SEQUENCE [LARGE SCALE GENOMIC DNA]</scope>
    <source>
        <strain evidence="2">TUCIM 6016</strain>
    </source>
</reference>
<dbReference type="RefSeq" id="XP_024753295.1">
    <property type="nucleotide sequence ID" value="XM_024889515.1"/>
</dbReference>
<accession>A0A2T4BKY8</accession>
<protein>
    <submittedName>
        <fullName evidence="1">Uncharacterized protein</fullName>
    </submittedName>
</protein>
<dbReference type="Gene3D" id="1.25.40.10">
    <property type="entry name" value="Tetratricopeptide repeat domain"/>
    <property type="match status" value="1"/>
</dbReference>
<dbReference type="OrthoDB" id="4897830at2759"/>
<sequence>MASSGSSSVSKEKEAEMFDRLFELDGEDISWVKKRIFDRLAACKAHLGERPPQYRKALREAEEASVIAFAEGMTSVESKINFYMAHCYRGLGMWEEAYKFYMASTVDSQDIYWLQGLQSFSRQKMEGERSPELRRVRGSGDLRVFYSEKKKLR</sequence>
<dbReference type="AlphaFoldDB" id="A0A2T4BKY8"/>
<gene>
    <name evidence="1" type="ORF">BBK36DRAFT_1109804</name>
</gene>
<dbReference type="EMBL" id="KZ680208">
    <property type="protein sequence ID" value="PTB69975.1"/>
    <property type="molecule type" value="Genomic_DNA"/>
</dbReference>
<organism evidence="1 2">
    <name type="scientific">Trichoderma citrinoviride</name>
    <dbReference type="NCBI Taxonomy" id="58853"/>
    <lineage>
        <taxon>Eukaryota</taxon>
        <taxon>Fungi</taxon>
        <taxon>Dikarya</taxon>
        <taxon>Ascomycota</taxon>
        <taxon>Pezizomycotina</taxon>
        <taxon>Sordariomycetes</taxon>
        <taxon>Hypocreomycetidae</taxon>
        <taxon>Hypocreales</taxon>
        <taxon>Hypocreaceae</taxon>
        <taxon>Trichoderma</taxon>
    </lineage>
</organism>
<evidence type="ECO:0000313" key="1">
    <source>
        <dbReference type="EMBL" id="PTB69975.1"/>
    </source>
</evidence>
<dbReference type="InterPro" id="IPR011990">
    <property type="entry name" value="TPR-like_helical_dom_sf"/>
</dbReference>
<dbReference type="Proteomes" id="UP000241546">
    <property type="component" value="Unassembled WGS sequence"/>
</dbReference>
<dbReference type="SUPFAM" id="SSF48452">
    <property type="entry name" value="TPR-like"/>
    <property type="match status" value="1"/>
</dbReference>
<evidence type="ECO:0000313" key="2">
    <source>
        <dbReference type="Proteomes" id="UP000241546"/>
    </source>
</evidence>
<keyword evidence="2" id="KW-1185">Reference proteome</keyword>
<proteinExistence type="predicted"/>
<dbReference type="GeneID" id="36597634"/>